<name>A0ABP1BVX1_9BRYO</name>
<keyword evidence="2" id="KW-1185">Reference proteome</keyword>
<accession>A0ABP1BVX1</accession>
<dbReference type="Proteomes" id="UP001497522">
    <property type="component" value="Chromosome 7"/>
</dbReference>
<sequence>MLARSSEFFRSRVLAERWWVQPDRERLSEEPTWQASGFDPEVGIKIDGCGWFLAEGMILSSCFDPEILQNLNGRF</sequence>
<protein>
    <submittedName>
        <fullName evidence="1">Uncharacterized protein</fullName>
    </submittedName>
</protein>
<organism evidence="1 2">
    <name type="scientific">Sphagnum jensenii</name>
    <dbReference type="NCBI Taxonomy" id="128206"/>
    <lineage>
        <taxon>Eukaryota</taxon>
        <taxon>Viridiplantae</taxon>
        <taxon>Streptophyta</taxon>
        <taxon>Embryophyta</taxon>
        <taxon>Bryophyta</taxon>
        <taxon>Sphagnophytina</taxon>
        <taxon>Sphagnopsida</taxon>
        <taxon>Sphagnales</taxon>
        <taxon>Sphagnaceae</taxon>
        <taxon>Sphagnum</taxon>
    </lineage>
</organism>
<reference evidence="1" key="1">
    <citation type="submission" date="2024-03" db="EMBL/GenBank/DDBJ databases">
        <authorList>
            <consortium name="ELIXIR-Norway"/>
            <consortium name="Elixir Norway"/>
        </authorList>
    </citation>
    <scope>NUCLEOTIDE SEQUENCE</scope>
</reference>
<evidence type="ECO:0000313" key="2">
    <source>
        <dbReference type="Proteomes" id="UP001497522"/>
    </source>
</evidence>
<gene>
    <name evidence="1" type="ORF">CSSPJE1EN2_LOCUS21968</name>
</gene>
<dbReference type="EMBL" id="OZ023708">
    <property type="protein sequence ID" value="CAK9880569.1"/>
    <property type="molecule type" value="Genomic_DNA"/>
</dbReference>
<proteinExistence type="predicted"/>
<evidence type="ECO:0000313" key="1">
    <source>
        <dbReference type="EMBL" id="CAK9880569.1"/>
    </source>
</evidence>